<dbReference type="Pfam" id="PF03413">
    <property type="entry name" value="PepSY"/>
    <property type="match status" value="1"/>
</dbReference>
<keyword evidence="5" id="KW-1185">Reference proteome</keyword>
<dbReference type="InterPro" id="IPR005625">
    <property type="entry name" value="PepSY-ass_TM"/>
</dbReference>
<feature type="transmembrane region" description="Helical" evidence="2">
    <location>
        <begin position="20"/>
        <end position="41"/>
    </location>
</feature>
<keyword evidence="2" id="KW-1133">Transmembrane helix</keyword>
<evidence type="ECO:0000256" key="1">
    <source>
        <dbReference type="SAM" id="MobiDB-lite"/>
    </source>
</evidence>
<evidence type="ECO:0000259" key="3">
    <source>
        <dbReference type="Pfam" id="PF03413"/>
    </source>
</evidence>
<proteinExistence type="predicted"/>
<dbReference type="Proteomes" id="UP000260823">
    <property type="component" value="Unassembled WGS sequence"/>
</dbReference>
<evidence type="ECO:0000313" key="5">
    <source>
        <dbReference type="Proteomes" id="UP000260823"/>
    </source>
</evidence>
<dbReference type="PANTHER" id="PTHR34219">
    <property type="entry name" value="IRON-REGULATED INNER MEMBRANE PROTEIN-RELATED"/>
    <property type="match status" value="1"/>
</dbReference>
<feature type="transmembrane region" description="Helical" evidence="2">
    <location>
        <begin position="379"/>
        <end position="400"/>
    </location>
</feature>
<comment type="caution">
    <text evidence="4">The sequence shown here is derived from an EMBL/GenBank/DDBJ whole genome shotgun (WGS) entry which is preliminary data.</text>
</comment>
<feature type="region of interest" description="Disordered" evidence="1">
    <location>
        <begin position="105"/>
        <end position="138"/>
    </location>
</feature>
<dbReference type="AlphaFoldDB" id="A0A3E2NTF4"/>
<evidence type="ECO:0000313" key="4">
    <source>
        <dbReference type="EMBL" id="RFZ84293.1"/>
    </source>
</evidence>
<feature type="transmembrane region" description="Helical" evidence="2">
    <location>
        <begin position="226"/>
        <end position="252"/>
    </location>
</feature>
<dbReference type="PANTHER" id="PTHR34219:SF3">
    <property type="entry name" value="BLL7967 PROTEIN"/>
    <property type="match status" value="1"/>
</dbReference>
<protein>
    <submittedName>
        <fullName evidence="4">PepSY domain-containing protein</fullName>
    </submittedName>
</protein>
<dbReference type="OrthoDB" id="111691at2"/>
<keyword evidence="2" id="KW-0812">Transmembrane</keyword>
<feature type="domain" description="PepSY" evidence="3">
    <location>
        <begin position="287"/>
        <end position="349"/>
    </location>
</feature>
<feature type="transmembrane region" description="Helical" evidence="2">
    <location>
        <begin position="183"/>
        <end position="205"/>
    </location>
</feature>
<dbReference type="InterPro" id="IPR025711">
    <property type="entry name" value="PepSY"/>
</dbReference>
<organism evidence="4 5">
    <name type="scientific">Mucilaginibacter terrenus</name>
    <dbReference type="NCBI Taxonomy" id="2482727"/>
    <lineage>
        <taxon>Bacteria</taxon>
        <taxon>Pseudomonadati</taxon>
        <taxon>Bacteroidota</taxon>
        <taxon>Sphingobacteriia</taxon>
        <taxon>Sphingobacteriales</taxon>
        <taxon>Sphingobacteriaceae</taxon>
        <taxon>Mucilaginibacter</taxon>
    </lineage>
</organism>
<accession>A0A3E2NTF4</accession>
<dbReference type="EMBL" id="QWDE01000001">
    <property type="protein sequence ID" value="RFZ84293.1"/>
    <property type="molecule type" value="Genomic_DNA"/>
</dbReference>
<sequence length="425" mass="47498">MHALLFESVMKVFFRNIHLYLSLAAGIVIFCSCLTGTILVFEREINHTLHPQRYFVEASGHRMPLSQLTKAALKQVPKAKLASVMVFNDPLRTVEIGVIMPEKGKPEKGINKKSTEEKSHKAGDNKGKDVKKGGENKKPNTTLYVNPYTGKVIEQFGKKGSFLFSVEMFHRFLLAGKDSAGDMIVGISSLLFLFILITGVVLWWPKTKAVFIKRIKVKWDGNTKRLVHDLHLVTGFYTSVFLIVIVLTGLVMSFTWANKALFALTGSKLKEKDAKQPASTYSAGLKKLSADEALEGLNLQIKNAEYFTIRTPKDSVGTYSISVLPKGAFENTSDTYFIDQYNGRIVSTEKFVDKSTGQRVRSFIKPVHTGSVYGLPTKIISFIVCLLSLIFPVTGVIMWLNRIKKKDRKKSVIRRPKAAKEALAV</sequence>
<reference evidence="4 5" key="1">
    <citation type="submission" date="2018-08" db="EMBL/GenBank/DDBJ databases">
        <title>Mucilaginibacter terrae sp. nov., isolated from manganese diggings.</title>
        <authorList>
            <person name="Huang Y."/>
            <person name="Zhou Z."/>
        </authorList>
    </citation>
    <scope>NUCLEOTIDE SEQUENCE [LARGE SCALE GENOMIC DNA]</scope>
    <source>
        <strain evidence="4 5">ZH6</strain>
    </source>
</reference>
<dbReference type="Pfam" id="PF03929">
    <property type="entry name" value="PepSY_TM"/>
    <property type="match status" value="1"/>
</dbReference>
<keyword evidence="2" id="KW-0472">Membrane</keyword>
<evidence type="ECO:0000256" key="2">
    <source>
        <dbReference type="SAM" id="Phobius"/>
    </source>
</evidence>
<name>A0A3E2NTF4_9SPHI</name>
<gene>
    <name evidence="4" type="ORF">DYU05_01295</name>
</gene>